<keyword evidence="3" id="KW-0963">Cytoplasm</keyword>
<keyword evidence="12" id="KW-1185">Reference proteome</keyword>
<name>A0A074M5Y8_ERYLO</name>
<dbReference type="NCBIfam" id="NF005710">
    <property type="entry name" value="PRK07522.1"/>
    <property type="match status" value="1"/>
</dbReference>
<evidence type="ECO:0000256" key="2">
    <source>
        <dbReference type="ARBA" id="ARBA00005691"/>
    </source>
</evidence>
<evidence type="ECO:0000259" key="10">
    <source>
        <dbReference type="Pfam" id="PF07687"/>
    </source>
</evidence>
<dbReference type="RefSeq" id="WP_034959578.1">
    <property type="nucleotide sequence ID" value="NZ_JMIW01000003.1"/>
</dbReference>
<reference evidence="11 12" key="1">
    <citation type="submission" date="2014-04" db="EMBL/GenBank/DDBJ databases">
        <title>A comprehensive comparison of genomes of Erythrobacter spp. strains.</title>
        <authorList>
            <person name="Zheng Q."/>
        </authorList>
    </citation>
    <scope>NUCLEOTIDE SEQUENCE [LARGE SCALE GENOMIC DNA]</scope>
    <source>
        <strain evidence="11 12">DSM 6997</strain>
    </source>
</reference>
<dbReference type="AlphaFoldDB" id="A0A074M5Y8"/>
<evidence type="ECO:0000256" key="9">
    <source>
        <dbReference type="ARBA" id="ARBA00023285"/>
    </source>
</evidence>
<dbReference type="SUPFAM" id="SSF53187">
    <property type="entry name" value="Zn-dependent exopeptidases"/>
    <property type="match status" value="1"/>
</dbReference>
<dbReference type="NCBIfam" id="TIGR01892">
    <property type="entry name" value="AcOrn-deacetyl"/>
    <property type="match status" value="1"/>
</dbReference>
<dbReference type="PANTHER" id="PTHR43808">
    <property type="entry name" value="ACETYLORNITHINE DEACETYLASE"/>
    <property type="match status" value="1"/>
</dbReference>
<evidence type="ECO:0000256" key="8">
    <source>
        <dbReference type="ARBA" id="ARBA00022833"/>
    </source>
</evidence>
<dbReference type="InterPro" id="IPR002933">
    <property type="entry name" value="Peptidase_M20"/>
</dbReference>
<dbReference type="PROSITE" id="PS00759">
    <property type="entry name" value="ARGE_DAPE_CPG2_2"/>
    <property type="match status" value="1"/>
</dbReference>
<dbReference type="Gene3D" id="3.30.70.360">
    <property type="match status" value="1"/>
</dbReference>
<keyword evidence="7" id="KW-0378">Hydrolase</keyword>
<dbReference type="Pfam" id="PF01546">
    <property type="entry name" value="Peptidase_M20"/>
    <property type="match status" value="1"/>
</dbReference>
<feature type="domain" description="Peptidase M20 dimerisation" evidence="10">
    <location>
        <begin position="176"/>
        <end position="285"/>
    </location>
</feature>
<dbReference type="Pfam" id="PF07687">
    <property type="entry name" value="M20_dimer"/>
    <property type="match status" value="1"/>
</dbReference>
<gene>
    <name evidence="11" type="ORF">EH31_08395</name>
</gene>
<dbReference type="InterPro" id="IPR050072">
    <property type="entry name" value="Peptidase_M20A"/>
</dbReference>
<dbReference type="GO" id="GO:0008777">
    <property type="term" value="F:acetylornithine deacetylase activity"/>
    <property type="evidence" value="ECO:0007669"/>
    <property type="project" value="TreeGrafter"/>
</dbReference>
<dbReference type="Gene3D" id="3.40.630.10">
    <property type="entry name" value="Zn peptidases"/>
    <property type="match status" value="1"/>
</dbReference>
<evidence type="ECO:0000256" key="6">
    <source>
        <dbReference type="ARBA" id="ARBA00022723"/>
    </source>
</evidence>
<keyword evidence="5" id="KW-0028">Amino-acid biosynthesis</keyword>
<evidence type="ECO:0000313" key="11">
    <source>
        <dbReference type="EMBL" id="KEO90101.1"/>
    </source>
</evidence>
<dbReference type="InterPro" id="IPR010169">
    <property type="entry name" value="AcOrn-deacetyl"/>
</dbReference>
<dbReference type="STRING" id="1044.EH31_08395"/>
<sequence length="388" mass="41658">MTDLPKLHYDRARAILDRLIAFDTTSRNSNLALIEWVEGYLAEHGVASHRVSNEDGTKSNLFATVGPDVEGGIIMSGHTDVVPVDNQDWSSDPWVTLEKDGKLYGRGTSDMKSFIALTLAWVPAFVKGSKPIHLAISYDEEIGCLGAPAMIEQMAKQVPTPRMAIVGEPTSMRLVTGHKGISVYRVEVTGVEAHSSLVNHGISANEHAVDLMHSLLELSRDLKAKADPGNGFDPPYPTLTIGVMQGGEAANILAGHAQFQFDLRCPPGFVSADLLAPFKARCEALDIELKARFPQAGVTFMKVADAPPLGDAGSEDAIAFVQGLTGENSAPSKVSYGAEAGQFQQGGFPTVICGPGSIEQAHQPNEWIAIEQLEKGARFMERLAEELA</sequence>
<keyword evidence="9" id="KW-0170">Cobalt</keyword>
<dbReference type="EMBL" id="JMIW01000003">
    <property type="protein sequence ID" value="KEO90101.1"/>
    <property type="molecule type" value="Genomic_DNA"/>
</dbReference>
<dbReference type="PANTHER" id="PTHR43808:SF31">
    <property type="entry name" value="N-ACETYL-L-CITRULLINE DEACETYLASE"/>
    <property type="match status" value="1"/>
</dbReference>
<comment type="similarity">
    <text evidence="2">Belongs to the peptidase M20A family. ArgE subfamily.</text>
</comment>
<comment type="cofactor">
    <cofactor evidence="1">
        <name>Zn(2+)</name>
        <dbReference type="ChEBI" id="CHEBI:29105"/>
    </cofactor>
</comment>
<dbReference type="OrthoDB" id="9809784at2"/>
<dbReference type="CDD" id="cd03894">
    <property type="entry name" value="M20_ArgE"/>
    <property type="match status" value="1"/>
</dbReference>
<organism evidence="11 12">
    <name type="scientific">Erythrobacter longus</name>
    <dbReference type="NCBI Taxonomy" id="1044"/>
    <lineage>
        <taxon>Bacteria</taxon>
        <taxon>Pseudomonadati</taxon>
        <taxon>Pseudomonadota</taxon>
        <taxon>Alphaproteobacteria</taxon>
        <taxon>Sphingomonadales</taxon>
        <taxon>Erythrobacteraceae</taxon>
        <taxon>Erythrobacter/Porphyrobacter group</taxon>
        <taxon>Erythrobacter</taxon>
    </lineage>
</organism>
<keyword evidence="8" id="KW-0862">Zinc</keyword>
<evidence type="ECO:0000256" key="1">
    <source>
        <dbReference type="ARBA" id="ARBA00001947"/>
    </source>
</evidence>
<dbReference type="InterPro" id="IPR011650">
    <property type="entry name" value="Peptidase_M20_dimer"/>
</dbReference>
<dbReference type="eggNOG" id="COG0624">
    <property type="taxonomic scope" value="Bacteria"/>
</dbReference>
<evidence type="ECO:0000256" key="3">
    <source>
        <dbReference type="ARBA" id="ARBA00022490"/>
    </source>
</evidence>
<evidence type="ECO:0000256" key="5">
    <source>
        <dbReference type="ARBA" id="ARBA00022605"/>
    </source>
</evidence>
<protein>
    <submittedName>
        <fullName evidence="11">Acetylornithine deacetylase</fullName>
    </submittedName>
</protein>
<dbReference type="GO" id="GO:0046872">
    <property type="term" value="F:metal ion binding"/>
    <property type="evidence" value="ECO:0007669"/>
    <property type="project" value="UniProtKB-KW"/>
</dbReference>
<evidence type="ECO:0000256" key="7">
    <source>
        <dbReference type="ARBA" id="ARBA00022801"/>
    </source>
</evidence>
<dbReference type="GO" id="GO:0006526">
    <property type="term" value="P:L-arginine biosynthetic process"/>
    <property type="evidence" value="ECO:0007669"/>
    <property type="project" value="UniProtKB-KW"/>
</dbReference>
<dbReference type="InterPro" id="IPR036264">
    <property type="entry name" value="Bact_exopeptidase_dim_dom"/>
</dbReference>
<dbReference type="Proteomes" id="UP000027647">
    <property type="component" value="Unassembled WGS sequence"/>
</dbReference>
<keyword evidence="6" id="KW-0479">Metal-binding</keyword>
<dbReference type="InterPro" id="IPR001261">
    <property type="entry name" value="ArgE/DapE_CS"/>
</dbReference>
<evidence type="ECO:0000256" key="4">
    <source>
        <dbReference type="ARBA" id="ARBA00022571"/>
    </source>
</evidence>
<proteinExistence type="inferred from homology"/>
<evidence type="ECO:0000313" key="12">
    <source>
        <dbReference type="Proteomes" id="UP000027647"/>
    </source>
</evidence>
<comment type="caution">
    <text evidence="11">The sequence shown here is derived from an EMBL/GenBank/DDBJ whole genome shotgun (WGS) entry which is preliminary data.</text>
</comment>
<dbReference type="SUPFAM" id="SSF55031">
    <property type="entry name" value="Bacterial exopeptidase dimerisation domain"/>
    <property type="match status" value="1"/>
</dbReference>
<keyword evidence="4" id="KW-0055">Arginine biosynthesis</keyword>
<accession>A0A074M5Y8</accession>